<keyword evidence="4" id="KW-0906">Nuclear pore complex</keyword>
<protein>
    <recommendedName>
        <fullName evidence="4">Nuclear pore protein</fullName>
    </recommendedName>
</protein>
<reference evidence="5" key="1">
    <citation type="submission" date="2020-12" db="EMBL/GenBank/DDBJ databases">
        <title>Metabolic potential, ecology and presence of endohyphal bacteria is reflected in genomic diversity of Mucoromycotina.</title>
        <authorList>
            <person name="Muszewska A."/>
            <person name="Okrasinska A."/>
            <person name="Steczkiewicz K."/>
            <person name="Drgas O."/>
            <person name="Orlowska M."/>
            <person name="Perlinska-Lenart U."/>
            <person name="Aleksandrzak-Piekarczyk T."/>
            <person name="Szatraj K."/>
            <person name="Zielenkiewicz U."/>
            <person name="Pilsyk S."/>
            <person name="Malc E."/>
            <person name="Mieczkowski P."/>
            <person name="Kruszewska J.S."/>
            <person name="Biernat P."/>
            <person name="Pawlowska J."/>
        </authorList>
    </citation>
    <scope>NUCLEOTIDE SEQUENCE</scope>
    <source>
        <strain evidence="5">CBS 226.32</strain>
    </source>
</reference>
<dbReference type="Pfam" id="PF04097">
    <property type="entry name" value="Nic96"/>
    <property type="match status" value="1"/>
</dbReference>
<keyword evidence="4" id="KW-0811">Translocation</keyword>
<dbReference type="EMBL" id="JAEPRC010000123">
    <property type="protein sequence ID" value="KAG2207785.1"/>
    <property type="molecule type" value="Genomic_DNA"/>
</dbReference>
<dbReference type="Proteomes" id="UP000650833">
    <property type="component" value="Unassembled WGS sequence"/>
</dbReference>
<dbReference type="PANTHER" id="PTHR11225:SF4">
    <property type="entry name" value="NUCLEAR PORE COMPLEX PROTEIN NUP93"/>
    <property type="match status" value="1"/>
</dbReference>
<keyword evidence="3 4" id="KW-0539">Nucleus</keyword>
<dbReference type="GO" id="GO:0016973">
    <property type="term" value="P:poly(A)+ mRNA export from nucleus"/>
    <property type="evidence" value="ECO:0007669"/>
    <property type="project" value="TreeGrafter"/>
</dbReference>
<comment type="similarity">
    <text evidence="2 4">Belongs to the nucleoporin interacting component (NIC) family.</text>
</comment>
<comment type="subcellular location">
    <subcellularLocation>
        <location evidence="1">Nucleus envelope</location>
    </subcellularLocation>
    <subcellularLocation>
        <location evidence="4">Nucleus</location>
        <location evidence="4">Nuclear pore complex</location>
    </subcellularLocation>
</comment>
<dbReference type="OrthoDB" id="1918363at2759"/>
<gene>
    <name evidence="5" type="ORF">INT46_001976</name>
</gene>
<keyword evidence="4" id="KW-0653">Protein transport</keyword>
<sequence length="812" mass="95084">MSNKFKKLLQDSKELPSLSTKYDSPKLQHDLNQLNAESNLIASKIDSSKDNNAMGHYFLAQGGANTHENSQYLKDVDTRLTFEPTQMIKKTNVEAHLKQVQETYMKETVEESRRKTQQTVLDSMNEQRSAHWSLRKNLILQDWDLEENDRIFGRLDINKDSKIKQSMNKQKIEYAANVKNINEKRLTEQPIPIVEMFTKLSKSITCTSSQKASMNAAWDIVSQLTCEKSGRIYGAYMSDKQDKHQILTMKQRLIRSARVYLESQFQFVINEALRNNAAANVGGTLSKKHRLNSYMRLQYKDAKSSLWNNPNLEIHNDTPIWLFTYLLIRCGYYNLAIEFVDERTQHFSNAPEFCRILKEFCTNTDYNISEASRIEINKHYELMKYNNKSHDPYKILLYKIIGRCELHIKSEKIITMIEDSLWLQLMLIRETTENAESGRQVYHLSEFQDMICQVDHTKYDKDGLNPWFYFNMLLLSLQFEKAIDYLHGYEEHRMQAVHLGIVFVYYGLVRIPSKPNNNIYNILVPEPNHTMCLNYTGLISQYIRSFSPNESQEALQYLYLLTLYSHKEMFTICQEKVVQQIVHCNDFKSILGEKEAYLNTRVGLIDKYKPLLGFGYYDNGNNKYKELIIAPVANIFRNLGRYKDSVYVFELCNSYKEAFKVLNQEIHRIITRYDYADHKNTLIEPMQSLAEFCVNTLAKYNRYCCTPQDEDIVRVHKILLNFLRATLENHIGNLDKAIEYIRNTDVFPVNSDLNTVTRHVTEFQNQDDYVRNLLPYIILIALEEKSNCQPISAFLTMGKLQMPASLQNRVDQ</sequence>
<keyword evidence="4" id="KW-0813">Transport</keyword>
<dbReference type="GO" id="GO:0017056">
    <property type="term" value="F:structural constituent of nuclear pore"/>
    <property type="evidence" value="ECO:0007669"/>
    <property type="project" value="InterPro"/>
</dbReference>
<accession>A0A8H7V5C8</accession>
<dbReference type="AlphaFoldDB" id="A0A8H7V5C8"/>
<evidence type="ECO:0000256" key="2">
    <source>
        <dbReference type="ARBA" id="ARBA00010186"/>
    </source>
</evidence>
<evidence type="ECO:0000313" key="6">
    <source>
        <dbReference type="Proteomes" id="UP000650833"/>
    </source>
</evidence>
<evidence type="ECO:0000256" key="4">
    <source>
        <dbReference type="RuleBase" id="RU364035"/>
    </source>
</evidence>
<evidence type="ECO:0000313" key="5">
    <source>
        <dbReference type="EMBL" id="KAG2207785.1"/>
    </source>
</evidence>
<evidence type="ECO:0000256" key="3">
    <source>
        <dbReference type="ARBA" id="ARBA00023242"/>
    </source>
</evidence>
<organism evidence="5 6">
    <name type="scientific">Mucor plumbeus</name>
    <dbReference type="NCBI Taxonomy" id="97098"/>
    <lineage>
        <taxon>Eukaryota</taxon>
        <taxon>Fungi</taxon>
        <taxon>Fungi incertae sedis</taxon>
        <taxon>Mucoromycota</taxon>
        <taxon>Mucoromycotina</taxon>
        <taxon>Mucoromycetes</taxon>
        <taxon>Mucorales</taxon>
        <taxon>Mucorineae</taxon>
        <taxon>Mucoraceae</taxon>
        <taxon>Mucor</taxon>
    </lineage>
</organism>
<dbReference type="InterPro" id="IPR007231">
    <property type="entry name" value="Nucleoporin_int_Nup93/Nic96"/>
</dbReference>
<comment type="caution">
    <text evidence="5">The sequence shown here is derived from an EMBL/GenBank/DDBJ whole genome shotgun (WGS) entry which is preliminary data.</text>
</comment>
<proteinExistence type="inferred from homology"/>
<dbReference type="GO" id="GO:0005643">
    <property type="term" value="C:nuclear pore"/>
    <property type="evidence" value="ECO:0007669"/>
    <property type="project" value="UniProtKB-SubCell"/>
</dbReference>
<dbReference type="PANTHER" id="PTHR11225">
    <property type="entry name" value="NUCLEAR PORE COMPLEX PROTEIN NUP93 NUCLEOPORIN NUP93 DEAD EYE PROTEIN"/>
    <property type="match status" value="1"/>
</dbReference>
<dbReference type="GO" id="GO:0006606">
    <property type="term" value="P:protein import into nucleus"/>
    <property type="evidence" value="ECO:0007669"/>
    <property type="project" value="TreeGrafter"/>
</dbReference>
<evidence type="ECO:0000256" key="1">
    <source>
        <dbReference type="ARBA" id="ARBA00004259"/>
    </source>
</evidence>
<keyword evidence="4" id="KW-0472">Membrane</keyword>
<name>A0A8H7V5C8_9FUNG</name>
<keyword evidence="6" id="KW-1185">Reference proteome</keyword>
<keyword evidence="4" id="KW-0509">mRNA transport</keyword>